<accession>A0A0E9W8R9</accession>
<evidence type="ECO:0000313" key="1">
    <source>
        <dbReference type="EMBL" id="JAH86764.1"/>
    </source>
</evidence>
<name>A0A0E9W8R9_ANGAN</name>
<proteinExistence type="predicted"/>
<reference evidence="1" key="2">
    <citation type="journal article" date="2015" name="Fish Shellfish Immunol.">
        <title>Early steps in the European eel (Anguilla anguilla)-Vibrio vulnificus interaction in the gills: Role of the RtxA13 toxin.</title>
        <authorList>
            <person name="Callol A."/>
            <person name="Pajuelo D."/>
            <person name="Ebbesson L."/>
            <person name="Teles M."/>
            <person name="MacKenzie S."/>
            <person name="Amaro C."/>
        </authorList>
    </citation>
    <scope>NUCLEOTIDE SEQUENCE</scope>
</reference>
<organism evidence="1">
    <name type="scientific">Anguilla anguilla</name>
    <name type="common">European freshwater eel</name>
    <name type="synonym">Muraena anguilla</name>
    <dbReference type="NCBI Taxonomy" id="7936"/>
    <lineage>
        <taxon>Eukaryota</taxon>
        <taxon>Metazoa</taxon>
        <taxon>Chordata</taxon>
        <taxon>Craniata</taxon>
        <taxon>Vertebrata</taxon>
        <taxon>Euteleostomi</taxon>
        <taxon>Actinopterygii</taxon>
        <taxon>Neopterygii</taxon>
        <taxon>Teleostei</taxon>
        <taxon>Anguilliformes</taxon>
        <taxon>Anguillidae</taxon>
        <taxon>Anguilla</taxon>
    </lineage>
</organism>
<dbReference type="EMBL" id="GBXM01021813">
    <property type="protein sequence ID" value="JAH86764.1"/>
    <property type="molecule type" value="Transcribed_RNA"/>
</dbReference>
<protein>
    <submittedName>
        <fullName evidence="1">Uncharacterized protein</fullName>
    </submittedName>
</protein>
<reference evidence="1" key="1">
    <citation type="submission" date="2014-11" db="EMBL/GenBank/DDBJ databases">
        <authorList>
            <person name="Amaro Gonzalez C."/>
        </authorList>
    </citation>
    <scope>NUCLEOTIDE SEQUENCE</scope>
</reference>
<dbReference type="AlphaFoldDB" id="A0A0E9W8R9"/>
<sequence>MPCPLCADANSVRPVSDSRVLLSGQKYLHCVQAKPEQGTLGNLRGQRSAVFPGQLMGHERKLLTPLV</sequence>